<dbReference type="Gene3D" id="3.30.830.10">
    <property type="entry name" value="Metalloenzyme, LuxS/M16 peptidase-like"/>
    <property type="match status" value="1"/>
</dbReference>
<feature type="domain" description="Peptidase M16 N-terminal" evidence="7">
    <location>
        <begin position="1"/>
        <end position="80"/>
    </location>
</feature>
<evidence type="ECO:0000256" key="5">
    <source>
        <dbReference type="ARBA" id="ARBA00022833"/>
    </source>
</evidence>
<reference evidence="8 9" key="1">
    <citation type="submission" date="2020-02" db="EMBL/GenBank/DDBJ databases">
        <title>Relaxed selection underlies rapid genomic changes in the transitions from sociality to social parasitism in ants.</title>
        <authorList>
            <person name="Bi X."/>
        </authorList>
    </citation>
    <scope>NUCLEOTIDE SEQUENCE [LARGE SCALE GENOMIC DNA]</scope>
    <source>
        <strain evidence="8">BGI-DK2014b</strain>
        <tissue evidence="8">Whole body</tissue>
    </source>
</reference>
<dbReference type="GO" id="GO:0008237">
    <property type="term" value="F:metallopeptidase activity"/>
    <property type="evidence" value="ECO:0007669"/>
    <property type="project" value="UniProtKB-KW"/>
</dbReference>
<dbReference type="GO" id="GO:0006508">
    <property type="term" value="P:proteolysis"/>
    <property type="evidence" value="ECO:0007669"/>
    <property type="project" value="UniProtKB-KW"/>
</dbReference>
<keyword evidence="6" id="KW-0482">Metalloprotease</keyword>
<organism evidence="8 9">
    <name type="scientific">Acromyrmex heyeri</name>
    <dbReference type="NCBI Taxonomy" id="230685"/>
    <lineage>
        <taxon>Eukaryota</taxon>
        <taxon>Metazoa</taxon>
        <taxon>Ecdysozoa</taxon>
        <taxon>Arthropoda</taxon>
        <taxon>Hexapoda</taxon>
        <taxon>Insecta</taxon>
        <taxon>Pterygota</taxon>
        <taxon>Neoptera</taxon>
        <taxon>Endopterygota</taxon>
        <taxon>Hymenoptera</taxon>
        <taxon>Apocrita</taxon>
        <taxon>Aculeata</taxon>
        <taxon>Formicoidea</taxon>
        <taxon>Formicidae</taxon>
        <taxon>Myrmicinae</taxon>
        <taxon>Acromyrmex</taxon>
    </lineage>
</organism>
<dbReference type="PANTHER" id="PTHR43690:SF18">
    <property type="entry name" value="INSULIN-DEGRADING ENZYME-RELATED"/>
    <property type="match status" value="1"/>
</dbReference>
<dbReference type="Proteomes" id="UP000670152">
    <property type="component" value="Unassembled WGS sequence"/>
</dbReference>
<keyword evidence="2" id="KW-0645">Protease</keyword>
<dbReference type="Pfam" id="PF00675">
    <property type="entry name" value="Peptidase_M16"/>
    <property type="match status" value="1"/>
</dbReference>
<keyword evidence="3" id="KW-0479">Metal-binding</keyword>
<accession>A0A836JT75</accession>
<keyword evidence="4" id="KW-0378">Hydrolase</keyword>
<feature type="non-terminal residue" evidence="8">
    <location>
        <position position="1"/>
    </location>
</feature>
<dbReference type="InterPro" id="IPR011249">
    <property type="entry name" value="Metalloenz_LuxS/M16"/>
</dbReference>
<evidence type="ECO:0000256" key="3">
    <source>
        <dbReference type="ARBA" id="ARBA00022723"/>
    </source>
</evidence>
<dbReference type="GO" id="GO:0046872">
    <property type="term" value="F:metal ion binding"/>
    <property type="evidence" value="ECO:0007669"/>
    <property type="project" value="UniProtKB-KW"/>
</dbReference>
<evidence type="ECO:0000256" key="2">
    <source>
        <dbReference type="ARBA" id="ARBA00022670"/>
    </source>
</evidence>
<dbReference type="SUPFAM" id="SSF63411">
    <property type="entry name" value="LuxS/MPP-like metallohydrolase"/>
    <property type="match status" value="1"/>
</dbReference>
<name>A0A836JT75_9HYME</name>
<sequence>MVFMESEKYPEVLKHDNLYGGTTDSATDCEYTRFYFDISVKQLKSAFDHFVQFFIDHPSLMKKDAITREARLPLDTLEKYITDSFAGIVSNWLSFDTFTEFEKEQFFDTVVSKNVYKIRSIKDINQVCILDMQIQKMMCVWYKCI</sequence>
<proteinExistence type="inferred from homology"/>
<evidence type="ECO:0000259" key="7">
    <source>
        <dbReference type="Pfam" id="PF00675"/>
    </source>
</evidence>
<evidence type="ECO:0000256" key="1">
    <source>
        <dbReference type="ARBA" id="ARBA00007261"/>
    </source>
</evidence>
<keyword evidence="9" id="KW-1185">Reference proteome</keyword>
<evidence type="ECO:0000256" key="6">
    <source>
        <dbReference type="ARBA" id="ARBA00023049"/>
    </source>
</evidence>
<dbReference type="InterPro" id="IPR050626">
    <property type="entry name" value="Peptidase_M16"/>
</dbReference>
<evidence type="ECO:0000313" key="8">
    <source>
        <dbReference type="EMBL" id="KAG5331096.1"/>
    </source>
</evidence>
<keyword evidence="5" id="KW-0862">Zinc</keyword>
<evidence type="ECO:0000256" key="4">
    <source>
        <dbReference type="ARBA" id="ARBA00022801"/>
    </source>
</evidence>
<evidence type="ECO:0000313" key="9">
    <source>
        <dbReference type="Proteomes" id="UP000670152"/>
    </source>
</evidence>
<protein>
    <submittedName>
        <fullName evidence="8">NRDC protein</fullName>
    </submittedName>
</protein>
<dbReference type="EMBL" id="JAANIB010005773">
    <property type="protein sequence ID" value="KAG5331096.1"/>
    <property type="molecule type" value="Genomic_DNA"/>
</dbReference>
<comment type="similarity">
    <text evidence="1">Belongs to the peptidase M16 family.</text>
</comment>
<dbReference type="InterPro" id="IPR011765">
    <property type="entry name" value="Pept_M16_N"/>
</dbReference>
<dbReference type="AlphaFoldDB" id="A0A836JT75"/>
<feature type="non-terminal residue" evidence="8">
    <location>
        <position position="145"/>
    </location>
</feature>
<dbReference type="PANTHER" id="PTHR43690">
    <property type="entry name" value="NARDILYSIN"/>
    <property type="match status" value="1"/>
</dbReference>
<dbReference type="OrthoDB" id="952271at2759"/>
<gene>
    <name evidence="8" type="primary">Nrdc_22</name>
    <name evidence="8" type="ORF">G6Z77_0003610</name>
</gene>
<comment type="caution">
    <text evidence="8">The sequence shown here is derived from an EMBL/GenBank/DDBJ whole genome shotgun (WGS) entry which is preliminary data.</text>
</comment>